<sequence length="163" mass="18631">MSDFYQLSINTLQGNILNFNSFRNKVVLIINTASLCSLTPQLKGFQKLHAKYLKKDLVILACPCNQFGNQEPGNTTDIQNGCLIRYDLDFVFSEKIEVNGKNSHPVFIYLKKQLPGIFGNYIKWNFTKFLIDKKGIPVKRFSPIVTPKSLEKYIVQALNKPII</sequence>
<keyword evidence="3 5" id="KW-0560">Oxidoreductase</keyword>
<evidence type="ECO:0000256" key="5">
    <source>
        <dbReference type="RuleBase" id="RU000499"/>
    </source>
</evidence>
<dbReference type="InterPro" id="IPR000889">
    <property type="entry name" value="Glutathione_peroxidase"/>
</dbReference>
<dbReference type="SUPFAM" id="SSF52833">
    <property type="entry name" value="Thioredoxin-like"/>
    <property type="match status" value="1"/>
</dbReference>
<dbReference type="AlphaFoldDB" id="S3DGA4"/>
<dbReference type="GO" id="GO:0034599">
    <property type="term" value="P:cellular response to oxidative stress"/>
    <property type="evidence" value="ECO:0007669"/>
    <property type="project" value="TreeGrafter"/>
</dbReference>
<dbReference type="InterPro" id="IPR036249">
    <property type="entry name" value="Thioredoxin-like_sf"/>
</dbReference>
<evidence type="ECO:0000256" key="2">
    <source>
        <dbReference type="ARBA" id="ARBA00022559"/>
    </source>
</evidence>
<feature type="active site" evidence="4">
    <location>
        <position position="36"/>
    </location>
</feature>
<evidence type="ECO:0000313" key="6">
    <source>
        <dbReference type="EMBL" id="EPE37462.1"/>
    </source>
</evidence>
<dbReference type="Gene3D" id="3.40.30.10">
    <property type="entry name" value="Glutaredoxin"/>
    <property type="match status" value="1"/>
</dbReference>
<reference evidence="6 7" key="1">
    <citation type="journal article" date="2014" name="Environ. Microbiol.">
        <title>Genomic signatures of obligate host dependence in the luminous bacterial symbiont of a vertebrate.</title>
        <authorList>
            <person name="Hendry T.A."/>
            <person name="de Wet J.R."/>
            <person name="Dunlap P.V."/>
        </authorList>
    </citation>
    <scope>NUCLEOTIDE SEQUENCE [LARGE SCALE GENOMIC DNA]</scope>
    <source>
        <strain evidence="6 7">Akat1</strain>
    </source>
</reference>
<evidence type="ECO:0000256" key="1">
    <source>
        <dbReference type="ARBA" id="ARBA00006926"/>
    </source>
</evidence>
<dbReference type="EMBL" id="AMSD01000002">
    <property type="protein sequence ID" value="EPE37462.1"/>
    <property type="molecule type" value="Genomic_DNA"/>
</dbReference>
<evidence type="ECO:0000256" key="3">
    <source>
        <dbReference type="ARBA" id="ARBA00023002"/>
    </source>
</evidence>
<dbReference type="PIRSF" id="PIRSF000303">
    <property type="entry name" value="Glutathion_perox"/>
    <property type="match status" value="1"/>
</dbReference>
<proteinExistence type="inferred from homology"/>
<name>S3DGA4_9GAMM</name>
<dbReference type="eggNOG" id="COG0386">
    <property type="taxonomic scope" value="Bacteria"/>
</dbReference>
<protein>
    <recommendedName>
        <fullName evidence="5">Glutathione peroxidase</fullName>
    </recommendedName>
</protein>
<dbReference type="CDD" id="cd00340">
    <property type="entry name" value="GSH_Peroxidase"/>
    <property type="match status" value="1"/>
</dbReference>
<gene>
    <name evidence="6" type="ORF">O1U_0765</name>
</gene>
<dbReference type="PANTHER" id="PTHR11592">
    <property type="entry name" value="GLUTATHIONE PEROXIDASE"/>
    <property type="match status" value="1"/>
</dbReference>
<evidence type="ECO:0000313" key="7">
    <source>
        <dbReference type="Proteomes" id="UP000053688"/>
    </source>
</evidence>
<keyword evidence="7" id="KW-1185">Reference proteome</keyword>
<accession>S3DGA4</accession>
<dbReference type="STRING" id="28176.CF66_3012"/>
<dbReference type="Pfam" id="PF00255">
    <property type="entry name" value="GSHPx"/>
    <property type="match status" value="1"/>
</dbReference>
<evidence type="ECO:0000256" key="4">
    <source>
        <dbReference type="PIRSR" id="PIRSR000303-1"/>
    </source>
</evidence>
<comment type="caution">
    <text evidence="6">The sequence shown here is derived from an EMBL/GenBank/DDBJ whole genome shotgun (WGS) entry which is preliminary data.</text>
</comment>
<dbReference type="GO" id="GO:0004601">
    <property type="term" value="F:peroxidase activity"/>
    <property type="evidence" value="ECO:0007669"/>
    <property type="project" value="UniProtKB-KW"/>
</dbReference>
<organism evidence="6 7">
    <name type="scientific">Candidatus Photodesmus katoptron Akat1</name>
    <dbReference type="NCBI Taxonomy" id="1236703"/>
    <lineage>
        <taxon>Bacteria</taxon>
        <taxon>Pseudomonadati</taxon>
        <taxon>Pseudomonadota</taxon>
        <taxon>Gammaproteobacteria</taxon>
        <taxon>Vibrionales</taxon>
        <taxon>Vibrionaceae</taxon>
        <taxon>Candidatus Photodesmus</taxon>
    </lineage>
</organism>
<dbReference type="RefSeq" id="WP_016504094.1">
    <property type="nucleotide sequence ID" value="NZ_AMSD01000002.1"/>
</dbReference>
<dbReference type="PRINTS" id="PR01011">
    <property type="entry name" value="GLUTPROXDASE"/>
</dbReference>
<dbReference type="PROSITE" id="PS51355">
    <property type="entry name" value="GLUTATHIONE_PEROXID_3"/>
    <property type="match status" value="1"/>
</dbReference>
<comment type="similarity">
    <text evidence="1 5">Belongs to the glutathione peroxidase family.</text>
</comment>
<dbReference type="Proteomes" id="UP000053688">
    <property type="component" value="Unassembled WGS sequence"/>
</dbReference>
<dbReference type="PANTHER" id="PTHR11592:SF78">
    <property type="entry name" value="GLUTATHIONE PEROXIDASE"/>
    <property type="match status" value="1"/>
</dbReference>
<keyword evidence="2 5" id="KW-0575">Peroxidase</keyword>